<organism evidence="1 2">
    <name type="scientific">Anaeromonas frigoriresistens</name>
    <dbReference type="NCBI Taxonomy" id="2683708"/>
    <lineage>
        <taxon>Bacteria</taxon>
        <taxon>Bacillati</taxon>
        <taxon>Bacillota</taxon>
        <taxon>Tissierellia</taxon>
        <taxon>Tissierellales</taxon>
        <taxon>Thermohalobacteraceae</taxon>
        <taxon>Anaeromonas</taxon>
    </lineage>
</organism>
<dbReference type="EMBL" id="WSFT01000029">
    <property type="protein sequence ID" value="MBS4538221.1"/>
    <property type="molecule type" value="Genomic_DNA"/>
</dbReference>
<dbReference type="AlphaFoldDB" id="A0A942Z685"/>
<evidence type="ECO:0000313" key="1">
    <source>
        <dbReference type="EMBL" id="MBS4538221.1"/>
    </source>
</evidence>
<protein>
    <submittedName>
        <fullName evidence="1">Uncharacterized protein</fullName>
    </submittedName>
</protein>
<gene>
    <name evidence="1" type="ORF">GOQ27_07085</name>
</gene>
<name>A0A942Z685_9FIRM</name>
<reference evidence="1" key="1">
    <citation type="submission" date="2019-12" db="EMBL/GenBank/DDBJ databases">
        <title>Clostridiaceae gen. nov. sp. nov., isolated from sediment in Xinjiang, China.</title>
        <authorList>
            <person name="Zhang R."/>
        </authorList>
    </citation>
    <scope>NUCLEOTIDE SEQUENCE</scope>
    <source>
        <strain evidence="1">D2Q-11</strain>
    </source>
</reference>
<proteinExistence type="predicted"/>
<accession>A0A942Z685</accession>
<keyword evidence="2" id="KW-1185">Reference proteome</keyword>
<sequence length="338" mass="39032">MLYILSKDNLEIKDIIQDSSYDIKQDINLTGKSEFKVAEKLLANEGDYIIHKDEGYKGIIENIETEKYRITYIIHANEIDNIFDRKVILSNEEIILNTGIEDFIKKTIEDNFVISNDDLLNKTYINVSVSTHTPINASIDTNDGIYNLRTYLGNVKERYDIYLDYKFNKDTLDIIIYRSNAEVLEVDATIEDIITYQEFYSVDVVSKVTVLSKGTGNTFDYFLLTDRTTTTDKNNPNRAKGSIEVETCETDDEAYQKALDTFKSNSYQHNIEINLTKDSMIYDINDFYIGRNLKIKTNDNGIYHTFVREINKKSNSNIYIVKCGNMKVTLIEKLKGVI</sequence>
<comment type="caution">
    <text evidence="1">The sequence shown here is derived from an EMBL/GenBank/DDBJ whole genome shotgun (WGS) entry which is preliminary data.</text>
</comment>
<evidence type="ECO:0000313" key="2">
    <source>
        <dbReference type="Proteomes" id="UP000724672"/>
    </source>
</evidence>
<dbReference type="Proteomes" id="UP000724672">
    <property type="component" value="Unassembled WGS sequence"/>
</dbReference>
<dbReference type="RefSeq" id="WP_203366148.1">
    <property type="nucleotide sequence ID" value="NZ_WSFT01000029.1"/>
</dbReference>